<dbReference type="Proteomes" id="UP000051302">
    <property type="component" value="Unassembled WGS sequence"/>
</dbReference>
<comment type="caution">
    <text evidence="2">The sequence shown here is derived from an EMBL/GenBank/DDBJ whole genome shotgun (WGS) entry which is preliminary data.</text>
</comment>
<organism evidence="2 3">
    <name type="scientific">Companilactobacillus nantensis DSM 16982</name>
    <dbReference type="NCBI Taxonomy" id="1423774"/>
    <lineage>
        <taxon>Bacteria</taxon>
        <taxon>Bacillati</taxon>
        <taxon>Bacillota</taxon>
        <taxon>Bacilli</taxon>
        <taxon>Lactobacillales</taxon>
        <taxon>Lactobacillaceae</taxon>
        <taxon>Companilactobacillus</taxon>
    </lineage>
</organism>
<accession>A0A0R1WSH0</accession>
<dbReference type="PATRIC" id="fig|1423774.3.peg.166"/>
<evidence type="ECO:0000313" key="3">
    <source>
        <dbReference type="Proteomes" id="UP000051302"/>
    </source>
</evidence>
<evidence type="ECO:0000313" key="2">
    <source>
        <dbReference type="EMBL" id="KRM18681.1"/>
    </source>
</evidence>
<gene>
    <name evidence="2" type="ORF">FD31_GL000163</name>
</gene>
<protein>
    <recommendedName>
        <fullName evidence="1">Phage-Barnase-EndoU-ColicinE5/D-RelE like nuclease 4 domain-containing protein</fullName>
    </recommendedName>
</protein>
<dbReference type="Pfam" id="PF18813">
    <property type="entry name" value="PBECR4"/>
    <property type="match status" value="1"/>
</dbReference>
<dbReference type="RefSeq" id="WP_057890855.1">
    <property type="nucleotide sequence ID" value="NZ_AZFV01000001.1"/>
</dbReference>
<proteinExistence type="predicted"/>
<sequence length="183" mass="21238">MGQRKGEGMHDATTSDIEMLNRYKGTLVKACAIYDRNFLNKRVTYITKSKTVSLVCKRNNFMHLCGIDYYNENPSRFYYDCKRDKLNFKEHHVRIKNDGNTPRKLQVIGCLGDLLIKGKVRLVGNTITYFSNYNYVLRSHSAIIDLGCSWGKNNYYPKSVLNLKFEQFDSGEEIIDILIENLV</sequence>
<dbReference type="EMBL" id="AZFV01000001">
    <property type="protein sequence ID" value="KRM18681.1"/>
    <property type="molecule type" value="Genomic_DNA"/>
</dbReference>
<evidence type="ECO:0000259" key="1">
    <source>
        <dbReference type="Pfam" id="PF18813"/>
    </source>
</evidence>
<dbReference type="InterPro" id="IPR041420">
    <property type="entry name" value="PBECR4"/>
</dbReference>
<name>A0A0R1WSH0_9LACO</name>
<dbReference type="AlphaFoldDB" id="A0A0R1WSH0"/>
<feature type="domain" description="Phage-Barnase-EndoU-ColicinE5/D-RelE like nuclease 4" evidence="1">
    <location>
        <begin position="27"/>
        <end position="164"/>
    </location>
</feature>
<reference evidence="2 3" key="1">
    <citation type="journal article" date="2015" name="Genome Announc.">
        <title>Expanding the biotechnology potential of lactobacilli through comparative genomics of 213 strains and associated genera.</title>
        <authorList>
            <person name="Sun Z."/>
            <person name="Harris H.M."/>
            <person name="McCann A."/>
            <person name="Guo C."/>
            <person name="Argimon S."/>
            <person name="Zhang W."/>
            <person name="Yang X."/>
            <person name="Jeffery I.B."/>
            <person name="Cooney J.C."/>
            <person name="Kagawa T.F."/>
            <person name="Liu W."/>
            <person name="Song Y."/>
            <person name="Salvetti E."/>
            <person name="Wrobel A."/>
            <person name="Rasinkangas P."/>
            <person name="Parkhill J."/>
            <person name="Rea M.C."/>
            <person name="O'Sullivan O."/>
            <person name="Ritari J."/>
            <person name="Douillard F.P."/>
            <person name="Paul Ross R."/>
            <person name="Yang R."/>
            <person name="Briner A.E."/>
            <person name="Felis G.E."/>
            <person name="de Vos W.M."/>
            <person name="Barrangou R."/>
            <person name="Klaenhammer T.R."/>
            <person name="Caufield P.W."/>
            <person name="Cui Y."/>
            <person name="Zhang H."/>
            <person name="O'Toole P.W."/>
        </authorList>
    </citation>
    <scope>NUCLEOTIDE SEQUENCE [LARGE SCALE GENOMIC DNA]</scope>
    <source>
        <strain evidence="2 3">DSM 16982</strain>
    </source>
</reference>
<keyword evidence="3" id="KW-1185">Reference proteome</keyword>